<feature type="domain" description="THUMP-like" evidence="1">
    <location>
        <begin position="306"/>
        <end position="376"/>
    </location>
</feature>
<proteinExistence type="predicted"/>
<dbReference type="RefSeq" id="WP_094452238.1">
    <property type="nucleotide sequence ID" value="NZ_NMVJ01000001.1"/>
</dbReference>
<accession>A0A255EMP4</accession>
<dbReference type="EMBL" id="NMVJ01000001">
    <property type="protein sequence ID" value="OYN92251.1"/>
    <property type="molecule type" value="Genomic_DNA"/>
</dbReference>
<evidence type="ECO:0000259" key="1">
    <source>
        <dbReference type="Pfam" id="PF18096"/>
    </source>
</evidence>
<dbReference type="InterPro" id="IPR029063">
    <property type="entry name" value="SAM-dependent_MTases_sf"/>
</dbReference>
<dbReference type="GO" id="GO:0008168">
    <property type="term" value="F:methyltransferase activity"/>
    <property type="evidence" value="ECO:0007669"/>
    <property type="project" value="UniProtKB-KW"/>
</dbReference>
<keyword evidence="2" id="KW-0489">Methyltransferase</keyword>
<dbReference type="Gene3D" id="3.40.50.150">
    <property type="entry name" value="Vaccinia Virus protein VP39"/>
    <property type="match status" value="1"/>
</dbReference>
<keyword evidence="3" id="KW-1185">Reference proteome</keyword>
<dbReference type="Proteomes" id="UP000216300">
    <property type="component" value="Unassembled WGS sequence"/>
</dbReference>
<name>A0A255EMP4_9ACTN</name>
<dbReference type="Pfam" id="PF18096">
    <property type="entry name" value="Thump_like"/>
    <property type="match status" value="1"/>
</dbReference>
<gene>
    <name evidence="2" type="ORF">CGZ91_01705</name>
</gene>
<dbReference type="OrthoDB" id="9810570at2"/>
<keyword evidence="2" id="KW-0808">Transferase</keyword>
<evidence type="ECO:0000313" key="3">
    <source>
        <dbReference type="Proteomes" id="UP000216300"/>
    </source>
</evidence>
<dbReference type="GO" id="GO:0032259">
    <property type="term" value="P:methylation"/>
    <property type="evidence" value="ECO:0007669"/>
    <property type="project" value="UniProtKB-KW"/>
</dbReference>
<protein>
    <submittedName>
        <fullName evidence="2">SAM-dependent methyltransferase</fullName>
    </submittedName>
</protein>
<reference evidence="2 3" key="1">
    <citation type="submission" date="2017-07" db="EMBL/GenBank/DDBJ databases">
        <title>Draft whole genome sequences of clinical Proprionibacteriaceae strains.</title>
        <authorList>
            <person name="Bernier A.-M."/>
            <person name="Bernard K."/>
            <person name="Domingo M.-C."/>
        </authorList>
    </citation>
    <scope>NUCLEOTIDE SEQUENCE [LARGE SCALE GENOMIC DNA]</scope>
    <source>
        <strain evidence="2 3">NML 150081</strain>
    </source>
</reference>
<dbReference type="CDD" id="cd02440">
    <property type="entry name" value="AdoMet_MTases"/>
    <property type="match status" value="1"/>
</dbReference>
<dbReference type="SUPFAM" id="SSF53335">
    <property type="entry name" value="S-adenosyl-L-methionine-dependent methyltransferases"/>
    <property type="match status" value="1"/>
</dbReference>
<dbReference type="InterPro" id="IPR041497">
    <property type="entry name" value="Thump-like"/>
</dbReference>
<organism evidence="2 3">
    <name type="scientific">Parenemella sanctibonifatiensis</name>
    <dbReference type="NCBI Taxonomy" id="2016505"/>
    <lineage>
        <taxon>Bacteria</taxon>
        <taxon>Bacillati</taxon>
        <taxon>Actinomycetota</taxon>
        <taxon>Actinomycetes</taxon>
        <taxon>Propionibacteriales</taxon>
        <taxon>Propionibacteriaceae</taxon>
        <taxon>Parenemella</taxon>
    </lineage>
</organism>
<dbReference type="AlphaFoldDB" id="A0A255EMP4"/>
<sequence length="378" mass="40817">MEWITGPEAAELLAEVEARDPDALSTATWLRERVDPERAAQVAAQVGLRRRARGRFGGLADTLFWTRDGLEQATRPSVATWRAQQLLDQGVRRIVDLGCGLALDARAMAQVGIEVVAVEADETTAAYARANLAGLPAEVIVGDAVALAPQLLTGGTAVFADPARRTARGRSWRIEDLSPPWPVVRDWLADRPGCVKLGPGMAYEHLPAQHSVRWVSDAGDLVECSVWHETHTEPVREGVRLPGSLTLPATGEDLPAGPIGSHLYEPDPAASRAKALGSFAAQGLHRVAPGIAYLTGDAAIDSPWLTRFRVIERLDHRPKALRSWLRANQIGTVEIKVRGLDIDPAQLRRELKPKGPGSATIVLTPTSEGTTALHVERV</sequence>
<comment type="caution">
    <text evidence="2">The sequence shown here is derived from an EMBL/GenBank/DDBJ whole genome shotgun (WGS) entry which is preliminary data.</text>
</comment>
<evidence type="ECO:0000313" key="2">
    <source>
        <dbReference type="EMBL" id="OYN92251.1"/>
    </source>
</evidence>